<protein>
    <submittedName>
        <fullName evidence="1">Uncharacterized protein</fullName>
    </submittedName>
</protein>
<sequence>MSIDSENTKSRLFLVCPNGFMEVPVREKFGDNSYFFTAMAVFFEWDEASQHNLMEFVQRRNISEIYFVGNLDNPLYVKFIDNPVIPLRVPWERQLALGYTDLKTEIEGLAGAKMKNKMLLADYLERQMSFLKALPVLGSYLLKEDIKINAVVYDPADHSFQSATKVSFQGKLLSGICYN</sequence>
<dbReference type="RefSeq" id="WP_147085577.1">
    <property type="nucleotide sequence ID" value="NZ_VORM01000004.1"/>
</dbReference>
<dbReference type="AlphaFoldDB" id="A0A5C6ZJ46"/>
<reference evidence="1 2" key="1">
    <citation type="submission" date="2019-08" db="EMBL/GenBank/DDBJ databases">
        <title>Genomes of Subsaximicrobium wynnwilliamsii strains.</title>
        <authorList>
            <person name="Bowman J.P."/>
        </authorList>
    </citation>
    <scope>NUCLEOTIDE SEQUENCE [LARGE SCALE GENOMIC DNA]</scope>
    <source>
        <strain evidence="1 2">2-80-2</strain>
    </source>
</reference>
<evidence type="ECO:0000313" key="1">
    <source>
        <dbReference type="EMBL" id="TXD90184.1"/>
    </source>
</evidence>
<organism evidence="1 2">
    <name type="scientific">Subsaximicrobium wynnwilliamsii</name>
    <dbReference type="NCBI Taxonomy" id="291179"/>
    <lineage>
        <taxon>Bacteria</taxon>
        <taxon>Pseudomonadati</taxon>
        <taxon>Bacteroidota</taxon>
        <taxon>Flavobacteriia</taxon>
        <taxon>Flavobacteriales</taxon>
        <taxon>Flavobacteriaceae</taxon>
        <taxon>Subsaximicrobium</taxon>
    </lineage>
</organism>
<name>A0A5C6ZJ46_9FLAO</name>
<dbReference type="EMBL" id="VORO01000004">
    <property type="protein sequence ID" value="TXD90184.1"/>
    <property type="molecule type" value="Genomic_DNA"/>
</dbReference>
<keyword evidence="2" id="KW-1185">Reference proteome</keyword>
<dbReference type="OrthoDB" id="1161221at2"/>
<proteinExistence type="predicted"/>
<accession>A0A5C6ZJ46</accession>
<gene>
    <name evidence="1" type="ORF">ESY86_05435</name>
</gene>
<evidence type="ECO:0000313" key="2">
    <source>
        <dbReference type="Proteomes" id="UP000321578"/>
    </source>
</evidence>
<dbReference type="Proteomes" id="UP000321578">
    <property type="component" value="Unassembled WGS sequence"/>
</dbReference>
<comment type="caution">
    <text evidence="1">The sequence shown here is derived from an EMBL/GenBank/DDBJ whole genome shotgun (WGS) entry which is preliminary data.</text>
</comment>